<dbReference type="AlphaFoldDB" id="A0A060CAQ3"/>
<evidence type="ECO:0000313" key="2">
    <source>
        <dbReference type="EMBL" id="AIA93753.1"/>
    </source>
</evidence>
<dbReference type="InterPro" id="IPR002053">
    <property type="entry name" value="Glyco_hydro_25"/>
</dbReference>
<feature type="non-terminal residue" evidence="2">
    <location>
        <position position="98"/>
    </location>
</feature>
<dbReference type="PROSITE" id="PS51904">
    <property type="entry name" value="GLYCOSYL_HYDROL_F25_2"/>
    <property type="match status" value="1"/>
</dbReference>
<proteinExistence type="inferred from homology"/>
<dbReference type="EMBL" id="KF126406">
    <property type="protein sequence ID" value="AIA93753.1"/>
    <property type="molecule type" value="Genomic_DNA"/>
</dbReference>
<dbReference type="GO" id="GO:0003796">
    <property type="term" value="F:lysozyme activity"/>
    <property type="evidence" value="ECO:0007669"/>
    <property type="project" value="InterPro"/>
</dbReference>
<evidence type="ECO:0000256" key="1">
    <source>
        <dbReference type="ARBA" id="ARBA00010646"/>
    </source>
</evidence>
<reference evidence="2" key="1">
    <citation type="journal article" date="2013" name="Environ. Microbiol.">
        <title>Seasonally variable intestinal metagenomes of the red palm weevil (Rhynchophorus ferrugineus).</title>
        <authorList>
            <person name="Jia S."/>
            <person name="Zhang X."/>
            <person name="Zhang G."/>
            <person name="Yin A."/>
            <person name="Zhang S."/>
            <person name="Li F."/>
            <person name="Wang L."/>
            <person name="Zhao D."/>
            <person name="Yun Q."/>
            <person name="Tala"/>
            <person name="Wang J."/>
            <person name="Sun G."/>
            <person name="Baabdullah M."/>
            <person name="Yu X."/>
            <person name="Hu S."/>
            <person name="Al-Mssallem I.S."/>
            <person name="Yu J."/>
        </authorList>
    </citation>
    <scope>NUCLEOTIDE SEQUENCE</scope>
</reference>
<name>A0A060CAQ3_9LACO</name>
<organism evidence="2">
    <name type="scientific">uncultured Lactobacillus sp</name>
    <dbReference type="NCBI Taxonomy" id="153152"/>
    <lineage>
        <taxon>Bacteria</taxon>
        <taxon>Bacillati</taxon>
        <taxon>Bacillota</taxon>
        <taxon>Bacilli</taxon>
        <taxon>Lactobacillales</taxon>
        <taxon>Lactobacillaceae</taxon>
        <taxon>Lactobacillus</taxon>
        <taxon>environmental samples</taxon>
    </lineage>
</organism>
<dbReference type="Pfam" id="PF01183">
    <property type="entry name" value="Glyco_hydro_25"/>
    <property type="match status" value="1"/>
</dbReference>
<protein>
    <submittedName>
        <fullName evidence="2">CAZy families CBM50|GH25 protein</fullName>
    </submittedName>
</protein>
<comment type="similarity">
    <text evidence="1">Belongs to the glycosyl hydrolase 25 family.</text>
</comment>
<sequence>MNVGSYFWGQFGANKTQAANMADMAVNDAKRVGLKEGSVIALDYEDGATRDKAANTEAIMVFMKAIEKSNYKVMLYSGAYYMKTNIDYEKIGKEFGAV</sequence>
<dbReference type="InterPro" id="IPR017853">
    <property type="entry name" value="GH"/>
</dbReference>
<dbReference type="GO" id="GO:0016998">
    <property type="term" value="P:cell wall macromolecule catabolic process"/>
    <property type="evidence" value="ECO:0007669"/>
    <property type="project" value="InterPro"/>
</dbReference>
<dbReference type="SUPFAM" id="SSF51445">
    <property type="entry name" value="(Trans)glycosidases"/>
    <property type="match status" value="1"/>
</dbReference>
<dbReference type="Gene3D" id="3.20.20.80">
    <property type="entry name" value="Glycosidases"/>
    <property type="match status" value="1"/>
</dbReference>
<dbReference type="GO" id="GO:0009253">
    <property type="term" value="P:peptidoglycan catabolic process"/>
    <property type="evidence" value="ECO:0007669"/>
    <property type="project" value="InterPro"/>
</dbReference>
<accession>A0A060CAQ3</accession>